<evidence type="ECO:0000256" key="1">
    <source>
        <dbReference type="RuleBase" id="RU363044"/>
    </source>
</evidence>
<keyword evidence="1" id="KW-0547">Nucleotide-binding</keyword>
<dbReference type="InterPro" id="IPR027417">
    <property type="entry name" value="P-loop_NTPase"/>
</dbReference>
<dbReference type="PANTHER" id="PTHR47642:SF5">
    <property type="entry name" value="ATP-DEPENDENT DNA HELICASE"/>
    <property type="match status" value="1"/>
</dbReference>
<comment type="similarity">
    <text evidence="1">Belongs to the helicase family.</text>
</comment>
<gene>
    <name evidence="3" type="ORF">ABVK25_002464</name>
</gene>
<keyword evidence="1" id="KW-0378">Hydrolase</keyword>
<protein>
    <recommendedName>
        <fullName evidence="1">ATP-dependent DNA helicase</fullName>
        <ecNumber evidence="1">5.6.2.3</ecNumber>
    </recommendedName>
</protein>
<keyword evidence="1" id="KW-0347">Helicase</keyword>
<accession>A0ABR4BK76</accession>
<dbReference type="PANTHER" id="PTHR47642">
    <property type="entry name" value="ATP-DEPENDENT DNA HELICASE"/>
    <property type="match status" value="1"/>
</dbReference>
<name>A0ABR4BK76_9LECA</name>
<keyword evidence="1" id="KW-0067">ATP-binding</keyword>
<dbReference type="SUPFAM" id="SSF52540">
    <property type="entry name" value="P-loop containing nucleoside triphosphate hydrolases"/>
    <property type="match status" value="1"/>
</dbReference>
<comment type="caution">
    <text evidence="3">The sequence shown here is derived from an EMBL/GenBank/DDBJ whole genome shotgun (WGS) entry which is preliminary data.</text>
</comment>
<keyword evidence="4" id="KW-1185">Reference proteome</keyword>
<dbReference type="Gene3D" id="3.40.50.300">
    <property type="entry name" value="P-loop containing nucleotide triphosphate hydrolases"/>
    <property type="match status" value="1"/>
</dbReference>
<feature type="domain" description="DNA helicase Pif1-like DEAD-box helicase" evidence="2">
    <location>
        <begin position="2"/>
        <end position="115"/>
    </location>
</feature>
<dbReference type="Proteomes" id="UP001590951">
    <property type="component" value="Unassembled WGS sequence"/>
</dbReference>
<comment type="catalytic activity">
    <reaction evidence="1">
        <text>ATP + H2O = ADP + phosphate + H(+)</text>
        <dbReference type="Rhea" id="RHEA:13065"/>
        <dbReference type="ChEBI" id="CHEBI:15377"/>
        <dbReference type="ChEBI" id="CHEBI:15378"/>
        <dbReference type="ChEBI" id="CHEBI:30616"/>
        <dbReference type="ChEBI" id="CHEBI:43474"/>
        <dbReference type="ChEBI" id="CHEBI:456216"/>
        <dbReference type="EC" id="5.6.2.3"/>
    </reaction>
</comment>
<evidence type="ECO:0000313" key="4">
    <source>
        <dbReference type="Proteomes" id="UP001590951"/>
    </source>
</evidence>
<keyword evidence="1" id="KW-0234">DNA repair</keyword>
<dbReference type="EC" id="5.6.2.3" evidence="1"/>
<dbReference type="EMBL" id="JBHFEH010000005">
    <property type="protein sequence ID" value="KAL2057411.1"/>
    <property type="molecule type" value="Genomic_DNA"/>
</dbReference>
<dbReference type="Pfam" id="PF05970">
    <property type="entry name" value="PIF1"/>
    <property type="match status" value="1"/>
</dbReference>
<evidence type="ECO:0000259" key="2">
    <source>
        <dbReference type="Pfam" id="PF05970"/>
    </source>
</evidence>
<dbReference type="InterPro" id="IPR051055">
    <property type="entry name" value="PIF1_helicase"/>
</dbReference>
<dbReference type="InterPro" id="IPR010285">
    <property type="entry name" value="DNA_helicase_pif1-like_DEAD"/>
</dbReference>
<organism evidence="3 4">
    <name type="scientific">Lepraria finkii</name>
    <dbReference type="NCBI Taxonomy" id="1340010"/>
    <lineage>
        <taxon>Eukaryota</taxon>
        <taxon>Fungi</taxon>
        <taxon>Dikarya</taxon>
        <taxon>Ascomycota</taxon>
        <taxon>Pezizomycotina</taxon>
        <taxon>Lecanoromycetes</taxon>
        <taxon>OSLEUM clade</taxon>
        <taxon>Lecanoromycetidae</taxon>
        <taxon>Lecanorales</taxon>
        <taxon>Lecanorineae</taxon>
        <taxon>Stereocaulaceae</taxon>
        <taxon>Lepraria</taxon>
    </lineage>
</organism>
<evidence type="ECO:0000313" key="3">
    <source>
        <dbReference type="EMBL" id="KAL2057411.1"/>
    </source>
</evidence>
<sequence length="303" mass="34441">MSGRNVFYTGAAGYGKSAVLNNFVGQLRALGKNVDVIAPTGRAVLDISGCTIWTYAGWVPNSMKMMMLELERRARGRHVWKRLTWANMLVIVEISMLKKIHFERLEHIMKSARGSDKAAASAGFLLAVKLFPSRPEVKFVNDTEFAGLPYPIENYSYLDNFDWNSKHPHLENKFRPDFNNPENLHALREHRYEAALELKNDMLVDLLVNLDIPGGLVNGSQGVIVRFEGHKPKLLLESGGDLAKHKKELIGKYIWKRGIKRWPVVRFHNGREKSIYTECTVNELGEEKSYSLLSRTQMPLMAA</sequence>
<comment type="cofactor">
    <cofactor evidence="1">
        <name>Mg(2+)</name>
        <dbReference type="ChEBI" id="CHEBI:18420"/>
    </cofactor>
</comment>
<proteinExistence type="inferred from homology"/>
<keyword evidence="1" id="KW-0233">DNA recombination</keyword>
<reference evidence="3 4" key="1">
    <citation type="submission" date="2024-09" db="EMBL/GenBank/DDBJ databases">
        <title>Rethinking Asexuality: The Enigmatic Case of Functional Sexual Genes in Lepraria (Stereocaulaceae).</title>
        <authorList>
            <person name="Doellman M."/>
            <person name="Sun Y."/>
            <person name="Barcenas-Pena A."/>
            <person name="Lumbsch H.T."/>
            <person name="Grewe F."/>
        </authorList>
    </citation>
    <scope>NUCLEOTIDE SEQUENCE [LARGE SCALE GENOMIC DNA]</scope>
    <source>
        <strain evidence="3 4">Grewe 0041</strain>
    </source>
</reference>
<keyword evidence="1" id="KW-0227">DNA damage</keyword>